<dbReference type="EMBL" id="AP026803">
    <property type="protein sequence ID" value="BDR60012.1"/>
    <property type="molecule type" value="Genomic_DNA"/>
</dbReference>
<name>A0ABM8BFI8_9LACO</name>
<dbReference type="InterPro" id="IPR041492">
    <property type="entry name" value="HAD_2"/>
</dbReference>
<evidence type="ECO:0000313" key="1">
    <source>
        <dbReference type="EMBL" id="BDR60012.1"/>
    </source>
</evidence>
<dbReference type="Proteomes" id="UP001321741">
    <property type="component" value="Chromosome"/>
</dbReference>
<protein>
    <submittedName>
        <fullName evidence="1">Uncharacterized protein</fullName>
    </submittedName>
</protein>
<proteinExistence type="predicted"/>
<dbReference type="NCBIfam" id="TIGR01509">
    <property type="entry name" value="HAD-SF-IA-v3"/>
    <property type="match status" value="1"/>
</dbReference>
<gene>
    <name evidence="1" type="ORF">KIM322_02730</name>
</gene>
<evidence type="ECO:0000313" key="2">
    <source>
        <dbReference type="Proteomes" id="UP001321741"/>
    </source>
</evidence>
<dbReference type="Pfam" id="PF13419">
    <property type="entry name" value="HAD_2"/>
    <property type="match status" value="1"/>
</dbReference>
<dbReference type="RefSeq" id="WP_317637732.1">
    <property type="nucleotide sequence ID" value="NZ_AP026803.1"/>
</dbReference>
<keyword evidence="2" id="KW-1185">Reference proteome</keyword>
<accession>A0ABM8BFI8</accession>
<organism evidence="1 2">
    <name type="scientific">Lactobacillus xylocopicola</name>
    <dbReference type="NCBI Taxonomy" id="2976676"/>
    <lineage>
        <taxon>Bacteria</taxon>
        <taxon>Bacillati</taxon>
        <taxon>Bacillota</taxon>
        <taxon>Bacilli</taxon>
        <taxon>Lactobacillales</taxon>
        <taxon>Lactobacillaceae</taxon>
        <taxon>Lactobacillus</taxon>
    </lineage>
</organism>
<sequence length="72" mass="8071">MQSKPNPEIYFKTLTELHLAAAECLAVEDSYYGIAAAKNAGIKTIAYQETRMKIDQSNADVCKEYVRSAQIR</sequence>
<dbReference type="InterPro" id="IPR023214">
    <property type="entry name" value="HAD_sf"/>
</dbReference>
<dbReference type="CDD" id="cd07505">
    <property type="entry name" value="HAD_BPGM-like"/>
    <property type="match status" value="1"/>
</dbReference>
<reference evidence="1 2" key="1">
    <citation type="journal article" date="2023" name="Microbiol. Spectr.">
        <title>Symbiosis of Carpenter Bees with Uncharacterized Lactic Acid Bacteria Showing NAD Auxotrophy.</title>
        <authorList>
            <person name="Kawasaki S."/>
            <person name="Ozawa K."/>
            <person name="Mori T."/>
            <person name="Yamamoto A."/>
            <person name="Ito M."/>
            <person name="Ohkuma M."/>
            <person name="Sakamoto M."/>
            <person name="Matsutani M."/>
        </authorList>
    </citation>
    <scope>NUCLEOTIDE SEQUENCE [LARGE SCALE GENOMIC DNA]</scope>
    <source>
        <strain evidence="1 2">Kim32-2</strain>
    </source>
</reference>
<dbReference type="InterPro" id="IPR006439">
    <property type="entry name" value="HAD-SF_hydro_IA"/>
</dbReference>
<dbReference type="SUPFAM" id="SSF56784">
    <property type="entry name" value="HAD-like"/>
    <property type="match status" value="1"/>
</dbReference>
<dbReference type="InterPro" id="IPR036412">
    <property type="entry name" value="HAD-like_sf"/>
</dbReference>
<dbReference type="Gene3D" id="3.40.50.1000">
    <property type="entry name" value="HAD superfamily/HAD-like"/>
    <property type="match status" value="1"/>
</dbReference>